<dbReference type="EMBL" id="BMAW01090820">
    <property type="protein sequence ID" value="GFS46685.1"/>
    <property type="molecule type" value="Genomic_DNA"/>
</dbReference>
<evidence type="ECO:0000313" key="2">
    <source>
        <dbReference type="EMBL" id="GFS46685.1"/>
    </source>
</evidence>
<gene>
    <name evidence="2" type="ORF">NPIL_147991</name>
</gene>
<name>A0A8X6MEZ6_NEPPI</name>
<reference evidence="2" key="1">
    <citation type="submission" date="2020-08" db="EMBL/GenBank/DDBJ databases">
        <title>Multicomponent nature underlies the extraordinary mechanical properties of spider dragline silk.</title>
        <authorList>
            <person name="Kono N."/>
            <person name="Nakamura H."/>
            <person name="Mori M."/>
            <person name="Yoshida Y."/>
            <person name="Ohtoshi R."/>
            <person name="Malay A.D."/>
            <person name="Moran D.A.P."/>
            <person name="Tomita M."/>
            <person name="Numata K."/>
            <person name="Arakawa K."/>
        </authorList>
    </citation>
    <scope>NUCLEOTIDE SEQUENCE</scope>
</reference>
<organism evidence="2 3">
    <name type="scientific">Nephila pilipes</name>
    <name type="common">Giant wood spider</name>
    <name type="synonym">Nephila maculata</name>
    <dbReference type="NCBI Taxonomy" id="299642"/>
    <lineage>
        <taxon>Eukaryota</taxon>
        <taxon>Metazoa</taxon>
        <taxon>Ecdysozoa</taxon>
        <taxon>Arthropoda</taxon>
        <taxon>Chelicerata</taxon>
        <taxon>Arachnida</taxon>
        <taxon>Araneae</taxon>
        <taxon>Araneomorphae</taxon>
        <taxon>Entelegynae</taxon>
        <taxon>Araneoidea</taxon>
        <taxon>Nephilidae</taxon>
        <taxon>Nephila</taxon>
    </lineage>
</organism>
<keyword evidence="3" id="KW-1185">Reference proteome</keyword>
<dbReference type="Proteomes" id="UP000887013">
    <property type="component" value="Unassembled WGS sequence"/>
</dbReference>
<accession>A0A8X6MEZ6</accession>
<evidence type="ECO:0000313" key="3">
    <source>
        <dbReference type="Proteomes" id="UP000887013"/>
    </source>
</evidence>
<proteinExistence type="predicted"/>
<protein>
    <submittedName>
        <fullName evidence="2">Uncharacterized protein</fullName>
    </submittedName>
</protein>
<evidence type="ECO:0000256" key="1">
    <source>
        <dbReference type="SAM" id="MobiDB-lite"/>
    </source>
</evidence>
<dbReference type="AlphaFoldDB" id="A0A8X6MEZ6"/>
<feature type="region of interest" description="Disordered" evidence="1">
    <location>
        <begin position="1"/>
        <end position="33"/>
    </location>
</feature>
<sequence>MLSPSLAEPHVPSHRLCPEGRLAARSTKEKLGRHPLCQRAEERLMKRPRTARPFMLSQTGCGRGLRHQRC</sequence>
<comment type="caution">
    <text evidence="2">The sequence shown here is derived from an EMBL/GenBank/DDBJ whole genome shotgun (WGS) entry which is preliminary data.</text>
</comment>